<keyword evidence="2" id="KW-1185">Reference proteome</keyword>
<dbReference type="CDD" id="cd00448">
    <property type="entry name" value="YjgF_YER057c_UK114_family"/>
    <property type="match status" value="1"/>
</dbReference>
<sequence>MTTESIHEVLHPANWKAAKGYANGMLADGRVVYLGGQIGWNGDQVFEEKGLVGQTRQTLQNIVDVLKEAGGRPEHIVKLTWYIIDKQDYLANVREIGAAYREVLGKHFPAMAMVQVVALMEDDAKVEIEATAVLPR</sequence>
<proteinExistence type="predicted"/>
<accession>A0A316C2F1</accession>
<dbReference type="InterPro" id="IPR035959">
    <property type="entry name" value="RutC-like_sf"/>
</dbReference>
<dbReference type="PANTHER" id="PTHR43857:SF1">
    <property type="entry name" value="YJGH FAMILY PROTEIN"/>
    <property type="match status" value="1"/>
</dbReference>
<dbReference type="PANTHER" id="PTHR43857">
    <property type="entry name" value="BLR7761 PROTEIN"/>
    <property type="match status" value="1"/>
</dbReference>
<dbReference type="EMBL" id="QGGG01000008">
    <property type="protein sequence ID" value="PWJ83801.1"/>
    <property type="molecule type" value="Genomic_DNA"/>
</dbReference>
<organism evidence="1 2">
    <name type="scientific">Pseudaminobacter salicylatoxidans</name>
    <dbReference type="NCBI Taxonomy" id="93369"/>
    <lineage>
        <taxon>Bacteria</taxon>
        <taxon>Pseudomonadati</taxon>
        <taxon>Pseudomonadota</taxon>
        <taxon>Alphaproteobacteria</taxon>
        <taxon>Hyphomicrobiales</taxon>
        <taxon>Phyllobacteriaceae</taxon>
        <taxon>Pseudaminobacter</taxon>
    </lineage>
</organism>
<evidence type="ECO:0000313" key="2">
    <source>
        <dbReference type="Proteomes" id="UP000245396"/>
    </source>
</evidence>
<name>A0A316C2F1_PSESE</name>
<reference evidence="1 2" key="1">
    <citation type="submission" date="2018-05" db="EMBL/GenBank/DDBJ databases">
        <title>Genomic Encyclopedia of Type Strains, Phase IV (KMG-IV): sequencing the most valuable type-strain genomes for metagenomic binning, comparative biology and taxonomic classification.</title>
        <authorList>
            <person name="Goeker M."/>
        </authorList>
    </citation>
    <scope>NUCLEOTIDE SEQUENCE [LARGE SCALE GENOMIC DNA]</scope>
    <source>
        <strain evidence="1 2">DSM 6986</strain>
    </source>
</reference>
<gene>
    <name evidence="1" type="ORF">C7441_108195</name>
</gene>
<dbReference type="Proteomes" id="UP000245396">
    <property type="component" value="Unassembled WGS sequence"/>
</dbReference>
<protein>
    <submittedName>
        <fullName evidence="1">Enamine deaminase RidA (YjgF/YER057c/UK114 family)</fullName>
    </submittedName>
</protein>
<dbReference type="AlphaFoldDB" id="A0A316C2F1"/>
<dbReference type="InterPro" id="IPR006175">
    <property type="entry name" value="YjgF/YER057c/UK114"/>
</dbReference>
<dbReference type="Pfam" id="PF01042">
    <property type="entry name" value="Ribonuc_L-PSP"/>
    <property type="match status" value="1"/>
</dbReference>
<dbReference type="Gene3D" id="3.30.1330.40">
    <property type="entry name" value="RutC-like"/>
    <property type="match status" value="1"/>
</dbReference>
<comment type="caution">
    <text evidence="1">The sequence shown here is derived from an EMBL/GenBank/DDBJ whole genome shotgun (WGS) entry which is preliminary data.</text>
</comment>
<evidence type="ECO:0000313" key="1">
    <source>
        <dbReference type="EMBL" id="PWJ83801.1"/>
    </source>
</evidence>
<dbReference type="OrthoDB" id="9803101at2"/>
<dbReference type="SUPFAM" id="SSF55298">
    <property type="entry name" value="YjgF-like"/>
    <property type="match status" value="1"/>
</dbReference>
<dbReference type="STRING" id="1192868.GCA_000304395_01313"/>
<dbReference type="RefSeq" id="WP_019170985.1">
    <property type="nucleotide sequence ID" value="NZ_QGGG01000008.1"/>
</dbReference>